<feature type="chain" id="PRO_5045300640" description="Outer membrane protein beta-barrel domain-containing protein" evidence="1">
    <location>
        <begin position="22"/>
        <end position="174"/>
    </location>
</feature>
<dbReference type="RefSeq" id="WP_255904788.1">
    <property type="nucleotide sequence ID" value="NZ_JAFMZO010000004.1"/>
</dbReference>
<evidence type="ECO:0000256" key="1">
    <source>
        <dbReference type="SAM" id="SignalP"/>
    </source>
</evidence>
<evidence type="ECO:0000313" key="2">
    <source>
        <dbReference type="EMBL" id="MFD2163973.1"/>
    </source>
</evidence>
<proteinExistence type="predicted"/>
<keyword evidence="3" id="KW-1185">Reference proteome</keyword>
<dbReference type="Proteomes" id="UP001597387">
    <property type="component" value="Unassembled WGS sequence"/>
</dbReference>
<sequence>MRNYFTGLLLILLSVSLPSIAQTPSIQAPVHIYPRMAGYVGIIHPIVTFDSDATHTNFKHSYTVGMPTGINIWKSPKVGFSFEAVPFVRTEDGVSKMSNFLFHPGILAALGKGYTFVGRAAFETSGRFGFTPILNKVVKRNKHSNYFVAVPLPVRFGNDKPASFTAAFQFGLGF</sequence>
<protein>
    <recommendedName>
        <fullName evidence="4">Outer membrane protein beta-barrel domain-containing protein</fullName>
    </recommendedName>
</protein>
<feature type="signal peptide" evidence="1">
    <location>
        <begin position="1"/>
        <end position="21"/>
    </location>
</feature>
<keyword evidence="1" id="KW-0732">Signal</keyword>
<dbReference type="EMBL" id="JBHUHZ010000003">
    <property type="protein sequence ID" value="MFD2163973.1"/>
    <property type="molecule type" value="Genomic_DNA"/>
</dbReference>
<evidence type="ECO:0008006" key="4">
    <source>
        <dbReference type="Google" id="ProtNLM"/>
    </source>
</evidence>
<name>A0ABW4ZPE2_9SPHI</name>
<evidence type="ECO:0000313" key="3">
    <source>
        <dbReference type="Proteomes" id="UP001597387"/>
    </source>
</evidence>
<comment type="caution">
    <text evidence="2">The sequence shown here is derived from an EMBL/GenBank/DDBJ whole genome shotgun (WGS) entry which is preliminary data.</text>
</comment>
<gene>
    <name evidence="2" type="ORF">ACFSJU_16310</name>
</gene>
<organism evidence="2 3">
    <name type="scientific">Paradesertivirga mongoliensis</name>
    <dbReference type="NCBI Taxonomy" id="2100740"/>
    <lineage>
        <taxon>Bacteria</taxon>
        <taxon>Pseudomonadati</taxon>
        <taxon>Bacteroidota</taxon>
        <taxon>Sphingobacteriia</taxon>
        <taxon>Sphingobacteriales</taxon>
        <taxon>Sphingobacteriaceae</taxon>
        <taxon>Paradesertivirga</taxon>
    </lineage>
</organism>
<reference evidence="3" key="1">
    <citation type="journal article" date="2019" name="Int. J. Syst. Evol. Microbiol.">
        <title>The Global Catalogue of Microorganisms (GCM) 10K type strain sequencing project: providing services to taxonomists for standard genome sequencing and annotation.</title>
        <authorList>
            <consortium name="The Broad Institute Genomics Platform"/>
            <consortium name="The Broad Institute Genome Sequencing Center for Infectious Disease"/>
            <person name="Wu L."/>
            <person name="Ma J."/>
        </authorList>
    </citation>
    <scope>NUCLEOTIDE SEQUENCE [LARGE SCALE GENOMIC DNA]</scope>
    <source>
        <strain evidence="3">KCTC 42217</strain>
    </source>
</reference>
<accession>A0ABW4ZPE2</accession>